<proteinExistence type="predicted"/>
<evidence type="ECO:0008006" key="3">
    <source>
        <dbReference type="Google" id="ProtNLM"/>
    </source>
</evidence>
<comment type="caution">
    <text evidence="1">The sequence shown here is derived from an EMBL/GenBank/DDBJ whole genome shotgun (WGS) entry which is preliminary data.</text>
</comment>
<dbReference type="EMBL" id="JAWWNJ010000157">
    <property type="protein sequence ID" value="KAK6980689.1"/>
    <property type="molecule type" value="Genomic_DNA"/>
</dbReference>
<gene>
    <name evidence="1" type="ORF">R3P38DRAFT_3117650</name>
</gene>
<protein>
    <recommendedName>
        <fullName evidence="3">F-box domain-containing protein</fullName>
    </recommendedName>
</protein>
<organism evidence="1 2">
    <name type="scientific">Favolaschia claudopus</name>
    <dbReference type="NCBI Taxonomy" id="2862362"/>
    <lineage>
        <taxon>Eukaryota</taxon>
        <taxon>Fungi</taxon>
        <taxon>Dikarya</taxon>
        <taxon>Basidiomycota</taxon>
        <taxon>Agaricomycotina</taxon>
        <taxon>Agaricomycetes</taxon>
        <taxon>Agaricomycetidae</taxon>
        <taxon>Agaricales</taxon>
        <taxon>Marasmiineae</taxon>
        <taxon>Mycenaceae</taxon>
        <taxon>Favolaschia</taxon>
    </lineage>
</organism>
<evidence type="ECO:0000313" key="1">
    <source>
        <dbReference type="EMBL" id="KAK6980689.1"/>
    </source>
</evidence>
<dbReference type="Proteomes" id="UP001362999">
    <property type="component" value="Unassembled WGS sequence"/>
</dbReference>
<dbReference type="AlphaFoldDB" id="A0AAV9ZFX5"/>
<sequence>MEPFLPPELEREIFETAAVRDRTHIPTLLRVSHRVLGWVEPLLYRTLILNDYHHDHALLALRSKTVEFKRQAVRHVILGYYTEQPGAHTFLSGCPGIETLVVDGCPAEELLCIMDTLRIKKLNIRFSSRSTPEWTRSTLSRPLFLSITHLEIYRDHVRASSDPISWDEEWCPLAALPELTHLCLAYQLAMNILRPTLQNCLQLQVLIPMFWHAYSARQAAKFALELELSTSDFRVVVMMMGIEQFNEDWEMGVRGRDDFWHRAELFVARKRRGEIEGSVYLLKD</sequence>
<dbReference type="SUPFAM" id="SSF52047">
    <property type="entry name" value="RNI-like"/>
    <property type="match status" value="1"/>
</dbReference>
<accession>A0AAV9ZFX5</accession>
<evidence type="ECO:0000313" key="2">
    <source>
        <dbReference type="Proteomes" id="UP001362999"/>
    </source>
</evidence>
<keyword evidence="2" id="KW-1185">Reference proteome</keyword>
<reference evidence="1 2" key="1">
    <citation type="journal article" date="2024" name="J Genomics">
        <title>Draft genome sequencing and assembly of Favolaschia claudopus CIRM-BRFM 2984 isolated from oak limbs.</title>
        <authorList>
            <person name="Navarro D."/>
            <person name="Drula E."/>
            <person name="Chaduli D."/>
            <person name="Cazenave R."/>
            <person name="Ahrendt S."/>
            <person name="Wang J."/>
            <person name="Lipzen A."/>
            <person name="Daum C."/>
            <person name="Barry K."/>
            <person name="Grigoriev I.V."/>
            <person name="Favel A."/>
            <person name="Rosso M.N."/>
            <person name="Martin F."/>
        </authorList>
    </citation>
    <scope>NUCLEOTIDE SEQUENCE [LARGE SCALE GENOMIC DNA]</scope>
    <source>
        <strain evidence="1 2">CIRM-BRFM 2984</strain>
    </source>
</reference>
<name>A0AAV9ZFX5_9AGAR</name>